<dbReference type="EMBL" id="RIBY02001114">
    <property type="protein sequence ID" value="KAH9832370.1"/>
    <property type="molecule type" value="Genomic_DNA"/>
</dbReference>
<dbReference type="Proteomes" id="UP001138500">
    <property type="component" value="Unassembled WGS sequence"/>
</dbReference>
<organism evidence="1 2">
    <name type="scientific">Teratosphaeria destructans</name>
    <dbReference type="NCBI Taxonomy" id="418781"/>
    <lineage>
        <taxon>Eukaryota</taxon>
        <taxon>Fungi</taxon>
        <taxon>Dikarya</taxon>
        <taxon>Ascomycota</taxon>
        <taxon>Pezizomycotina</taxon>
        <taxon>Dothideomycetes</taxon>
        <taxon>Dothideomycetidae</taxon>
        <taxon>Mycosphaerellales</taxon>
        <taxon>Teratosphaeriaceae</taxon>
        <taxon>Teratosphaeria</taxon>
    </lineage>
</organism>
<dbReference type="OrthoDB" id="10619165at2759"/>
<protein>
    <recommendedName>
        <fullName evidence="3">BTB domain-containing protein</fullName>
    </recommendedName>
</protein>
<keyword evidence="2" id="KW-1185">Reference proteome</keyword>
<sequence>MVAPTCTAISMAENAQPPARRIRQEACYTVSIEVTSNHNEATFQVPKALICARSKPISVHCATRSDVFELDGYHDLDILNTYLQLLYTGQIVLEPSRAEHDEDCLKTISDFLALYEVVDELDDRVAKNAITDALVRYLQGARSSRPEGDLSEVLYRALRDLEPACPARRVLVCFAACEYGSERFARRLLGDRVAGPGLLFELVVQYQRVIAQGTAGRSFAEYDGEEFHVSENEEEERCEIARDMLKNHFQEMVTGSGGFGSCEAREYEVGEEYWDQRRLKA</sequence>
<proteinExistence type="predicted"/>
<evidence type="ECO:0000313" key="2">
    <source>
        <dbReference type="Proteomes" id="UP001138500"/>
    </source>
</evidence>
<evidence type="ECO:0008006" key="3">
    <source>
        <dbReference type="Google" id="ProtNLM"/>
    </source>
</evidence>
<comment type="caution">
    <text evidence="1">The sequence shown here is derived from an EMBL/GenBank/DDBJ whole genome shotgun (WGS) entry which is preliminary data.</text>
</comment>
<gene>
    <name evidence="1" type="ORF">Tdes44962_MAKER08818</name>
</gene>
<reference evidence="1 2" key="2">
    <citation type="journal article" date="2021" name="Curr. Genet.">
        <title>Genetic response to nitrogen starvation in the aggressive Eucalyptus foliar pathogen Teratosphaeria destructans.</title>
        <authorList>
            <person name="Havenga M."/>
            <person name="Wingfield B.D."/>
            <person name="Wingfield M.J."/>
            <person name="Dreyer L.L."/>
            <person name="Roets F."/>
            <person name="Aylward J."/>
        </authorList>
    </citation>
    <scope>NUCLEOTIDE SEQUENCE [LARGE SCALE GENOMIC DNA]</scope>
    <source>
        <strain evidence="1">CMW44962</strain>
    </source>
</reference>
<name>A0A9W7W3R9_9PEZI</name>
<evidence type="ECO:0000313" key="1">
    <source>
        <dbReference type="EMBL" id="KAH9832370.1"/>
    </source>
</evidence>
<accession>A0A9W7W3R9</accession>
<reference evidence="1 2" key="1">
    <citation type="journal article" date="2018" name="IMA Fungus">
        <title>IMA Genome-F 10: Nine draft genome sequences of Claviceps purpurea s.lat., including C. arundinis, C. humidiphila, and C. cf. spartinae, pseudomolecules for the pitch canker pathogen Fusarium circinatum, draft genome of Davidsoniella eucalypti, Grosmannia galeiformis, Quambalaria eucalypti, and Teratosphaeria destructans.</title>
        <authorList>
            <person name="Wingfield B.D."/>
            <person name="Liu M."/>
            <person name="Nguyen H.D."/>
            <person name="Lane F.A."/>
            <person name="Morgan S.W."/>
            <person name="De Vos L."/>
            <person name="Wilken P.M."/>
            <person name="Duong T.A."/>
            <person name="Aylward J."/>
            <person name="Coetzee M.P."/>
            <person name="Dadej K."/>
            <person name="De Beer Z.W."/>
            <person name="Findlay W."/>
            <person name="Havenga M."/>
            <person name="Kolarik M."/>
            <person name="Menzies J.G."/>
            <person name="Naidoo K."/>
            <person name="Pochopski O."/>
            <person name="Shoukouhi P."/>
            <person name="Santana Q.C."/>
            <person name="Seifert K.A."/>
            <person name="Soal N."/>
            <person name="Steenkamp E.T."/>
            <person name="Tatham C.T."/>
            <person name="van der Nest M.A."/>
            <person name="Wingfield M.J."/>
        </authorList>
    </citation>
    <scope>NUCLEOTIDE SEQUENCE [LARGE SCALE GENOMIC DNA]</scope>
    <source>
        <strain evidence="1">CMW44962</strain>
    </source>
</reference>
<dbReference type="AlphaFoldDB" id="A0A9W7W3R9"/>